<protein>
    <submittedName>
        <fullName evidence="2">Uncharacterized protein</fullName>
    </submittedName>
</protein>
<keyword evidence="1" id="KW-0812">Transmembrane</keyword>
<evidence type="ECO:0000313" key="2">
    <source>
        <dbReference type="EMBL" id="AQS36056.1"/>
    </source>
</evidence>
<sequence>MNQITLIALVTLAVLILATLIIIPVTKLMFNIAVTVVPFIIVTIGAYFIYRRVLKRIRG</sequence>
<reference evidence="2 3" key="1">
    <citation type="submission" date="2016-03" db="EMBL/GenBank/DDBJ databases">
        <title>Complete genome sequence of Shewanella psychrophila WP2, a deep sea bacterium isolated from west Pacific sediment.</title>
        <authorList>
            <person name="Xu G."/>
            <person name="Jian H."/>
        </authorList>
    </citation>
    <scope>NUCLEOTIDE SEQUENCE [LARGE SCALE GENOMIC DNA]</scope>
    <source>
        <strain evidence="2 3">WP2</strain>
    </source>
</reference>
<keyword evidence="1" id="KW-0472">Membrane</keyword>
<evidence type="ECO:0000256" key="1">
    <source>
        <dbReference type="SAM" id="Phobius"/>
    </source>
</evidence>
<dbReference type="AlphaFoldDB" id="A0A1S6HKK0"/>
<organism evidence="2 3">
    <name type="scientific">Shewanella psychrophila</name>
    <dbReference type="NCBI Taxonomy" id="225848"/>
    <lineage>
        <taxon>Bacteria</taxon>
        <taxon>Pseudomonadati</taxon>
        <taxon>Pseudomonadota</taxon>
        <taxon>Gammaproteobacteria</taxon>
        <taxon>Alteromonadales</taxon>
        <taxon>Shewanellaceae</taxon>
        <taxon>Shewanella</taxon>
    </lineage>
</organism>
<feature type="transmembrane region" description="Helical" evidence="1">
    <location>
        <begin position="28"/>
        <end position="50"/>
    </location>
</feature>
<name>A0A1S6HKK0_9GAMM</name>
<gene>
    <name evidence="2" type="ORF">Sps_00864</name>
</gene>
<proteinExistence type="predicted"/>
<dbReference type="RefSeq" id="WP_077751394.1">
    <property type="nucleotide sequence ID" value="NZ_CP014782.1"/>
</dbReference>
<dbReference type="KEGG" id="spsw:Sps_00864"/>
<dbReference type="EMBL" id="CP014782">
    <property type="protein sequence ID" value="AQS36056.1"/>
    <property type="molecule type" value="Genomic_DNA"/>
</dbReference>
<evidence type="ECO:0000313" key="3">
    <source>
        <dbReference type="Proteomes" id="UP000189545"/>
    </source>
</evidence>
<dbReference type="Proteomes" id="UP000189545">
    <property type="component" value="Chromosome"/>
</dbReference>
<dbReference type="OrthoDB" id="6272752at2"/>
<accession>A0A1S6HKK0</accession>
<keyword evidence="1" id="KW-1133">Transmembrane helix</keyword>
<keyword evidence="3" id="KW-1185">Reference proteome</keyword>